<sequence length="96" mass="11571">MYICEKSLLTVNHIKSKQLKLLHVKKYYTELKKMMQLMENKKKCKYATKTISIQHEELDTELKKKNQELLKIQEQEEKKRDIIIKEKEAFLEAEAT</sequence>
<evidence type="ECO:0000313" key="1">
    <source>
        <dbReference type="EMBL" id="GFT67923.1"/>
    </source>
</evidence>
<proteinExistence type="predicted"/>
<dbReference type="AlphaFoldDB" id="A0A8X6PHP5"/>
<dbReference type="EMBL" id="BMAW01115849">
    <property type="protein sequence ID" value="GFT67923.1"/>
    <property type="molecule type" value="Genomic_DNA"/>
</dbReference>
<accession>A0A8X6PHP5</accession>
<name>A0A8X6PHP5_NEPPI</name>
<comment type="caution">
    <text evidence="1">The sequence shown here is derived from an EMBL/GenBank/DDBJ whole genome shotgun (WGS) entry which is preliminary data.</text>
</comment>
<dbReference type="Proteomes" id="UP000887013">
    <property type="component" value="Unassembled WGS sequence"/>
</dbReference>
<reference evidence="1" key="1">
    <citation type="submission" date="2020-08" db="EMBL/GenBank/DDBJ databases">
        <title>Multicomponent nature underlies the extraordinary mechanical properties of spider dragline silk.</title>
        <authorList>
            <person name="Kono N."/>
            <person name="Nakamura H."/>
            <person name="Mori M."/>
            <person name="Yoshida Y."/>
            <person name="Ohtoshi R."/>
            <person name="Malay A.D."/>
            <person name="Moran D.A.P."/>
            <person name="Tomita M."/>
            <person name="Numata K."/>
            <person name="Arakawa K."/>
        </authorList>
    </citation>
    <scope>NUCLEOTIDE SEQUENCE</scope>
</reference>
<organism evidence="1 2">
    <name type="scientific">Nephila pilipes</name>
    <name type="common">Giant wood spider</name>
    <name type="synonym">Nephila maculata</name>
    <dbReference type="NCBI Taxonomy" id="299642"/>
    <lineage>
        <taxon>Eukaryota</taxon>
        <taxon>Metazoa</taxon>
        <taxon>Ecdysozoa</taxon>
        <taxon>Arthropoda</taxon>
        <taxon>Chelicerata</taxon>
        <taxon>Arachnida</taxon>
        <taxon>Araneae</taxon>
        <taxon>Araneomorphae</taxon>
        <taxon>Entelegynae</taxon>
        <taxon>Araneoidea</taxon>
        <taxon>Nephilidae</taxon>
        <taxon>Nephila</taxon>
    </lineage>
</organism>
<keyword evidence="2" id="KW-1185">Reference proteome</keyword>
<gene>
    <name evidence="1" type="ORF">NPIL_468131</name>
</gene>
<protein>
    <submittedName>
        <fullName evidence="1">Uncharacterized protein</fullName>
    </submittedName>
</protein>
<evidence type="ECO:0000313" key="2">
    <source>
        <dbReference type="Proteomes" id="UP000887013"/>
    </source>
</evidence>